<evidence type="ECO:0000313" key="1">
    <source>
        <dbReference type="EMBL" id="QIM17736.1"/>
    </source>
</evidence>
<name>A0ABX6JTX7_9MICO</name>
<dbReference type="Proteomes" id="UP000503441">
    <property type="component" value="Chromosome"/>
</dbReference>
<organism evidence="1 2">
    <name type="scientific">Leucobacter coleopterorum</name>
    <dbReference type="NCBI Taxonomy" id="2714933"/>
    <lineage>
        <taxon>Bacteria</taxon>
        <taxon>Bacillati</taxon>
        <taxon>Actinomycetota</taxon>
        <taxon>Actinomycetes</taxon>
        <taxon>Micrococcales</taxon>
        <taxon>Microbacteriaceae</taxon>
        <taxon>Leucobacter</taxon>
    </lineage>
</organism>
<gene>
    <name evidence="1" type="ORF">G7066_01690</name>
</gene>
<reference evidence="1 2" key="1">
    <citation type="submission" date="2020-03" db="EMBL/GenBank/DDBJ databases">
        <title>Leucobacter sp. nov., isolated from beetles.</title>
        <authorList>
            <person name="Hyun D.-W."/>
            <person name="Bae J.-W."/>
        </authorList>
    </citation>
    <scope>NUCLEOTIDE SEQUENCE [LARGE SCALE GENOMIC DNA]</scope>
    <source>
        <strain evidence="1 2">HDW9A</strain>
    </source>
</reference>
<dbReference type="RefSeq" id="WP_166328555.1">
    <property type="nucleotide sequence ID" value="NZ_CP049933.1"/>
</dbReference>
<accession>A0ABX6JTX7</accession>
<keyword evidence="2" id="KW-1185">Reference proteome</keyword>
<sequence length="54" mass="5987">MLGLSLPRTVYPGQRVRVVLRGSHAEGTMAAADAMLMMRWFEADGTELLWPIAL</sequence>
<protein>
    <submittedName>
        <fullName evidence="1">Uncharacterized protein</fullName>
    </submittedName>
</protein>
<proteinExistence type="predicted"/>
<evidence type="ECO:0000313" key="2">
    <source>
        <dbReference type="Proteomes" id="UP000503441"/>
    </source>
</evidence>
<dbReference type="EMBL" id="CP049933">
    <property type="protein sequence ID" value="QIM17736.1"/>
    <property type="molecule type" value="Genomic_DNA"/>
</dbReference>